<gene>
    <name evidence="2" type="ORF">QNI16_18525</name>
</gene>
<feature type="transmembrane region" description="Helical" evidence="1">
    <location>
        <begin position="14"/>
        <end position="36"/>
    </location>
</feature>
<dbReference type="EMBL" id="JASJOS010000008">
    <property type="protein sequence ID" value="MDJ1482505.1"/>
    <property type="molecule type" value="Genomic_DNA"/>
</dbReference>
<accession>A0AAE3QNT8</accession>
<sequence length="518" mass="60899">MKQIIKLVLLVHRYLGFALSLLFVIWFLSGFVMMYVTYPTMRQQERLEHSPTLNLTHCRFTLQQALDHIHCSDTLRTVRLGMLLDRPVYRITTIHNQNKAIYADTGELLPPMDTILTKKLAVSFIHNNSQPDRVETLTAIDQWMAAARSMGYQPPVHRFTMNDSLQTYIYVSIQTGEVVQMVNASQRFWAWLGPIPHWIYPTILLRNRPLWNDIILWTSSLGTIMCIAGIAMGIIRYRRKDKSALAFSPYKKKWFLWHHYTGFVFGLFVFTWVFSGLLSMTPWNWAPAGRLTPEESQVWNGGVFQPNRFTLSPSQAAIIFQSKLNVKEITFLQVDGKQYYLAWQDQQHTALLTASDSSAENLFFIHFPTRSFVQKIRDLNPGIRLSEAVVLSEYDEYYYLKHDEIRYRDKHLPILRVKMDTPEKTWYYVDLQTGQVALRSETRNRWERWLYHGLHSLDFGWLRSRRPLWDIIMFVLLTGGLLASSTGLVLTWKWIKRKVSPKHVHHKIEKQRKSRVTR</sequence>
<comment type="caution">
    <text evidence="2">The sequence shown here is derived from an EMBL/GenBank/DDBJ whole genome shotgun (WGS) entry which is preliminary data.</text>
</comment>
<name>A0AAE3QNT8_9BACT</name>
<feature type="transmembrane region" description="Helical" evidence="1">
    <location>
        <begin position="214"/>
        <end position="235"/>
    </location>
</feature>
<dbReference type="InterPro" id="IPR005625">
    <property type="entry name" value="PepSY-ass_TM"/>
</dbReference>
<dbReference type="Pfam" id="PF03929">
    <property type="entry name" value="PepSY_TM"/>
    <property type="match status" value="1"/>
</dbReference>
<keyword evidence="1" id="KW-1133">Transmembrane helix</keyword>
<dbReference type="RefSeq" id="WP_313981735.1">
    <property type="nucleotide sequence ID" value="NZ_JASJOS010000008.1"/>
</dbReference>
<feature type="transmembrane region" description="Helical" evidence="1">
    <location>
        <begin position="188"/>
        <end position="208"/>
    </location>
</feature>
<dbReference type="Proteomes" id="UP001241110">
    <property type="component" value="Unassembled WGS sequence"/>
</dbReference>
<keyword evidence="1" id="KW-0472">Membrane</keyword>
<proteinExistence type="predicted"/>
<protein>
    <submittedName>
        <fullName evidence="2">PepSY domain-containing protein</fullName>
    </submittedName>
</protein>
<evidence type="ECO:0000313" key="2">
    <source>
        <dbReference type="EMBL" id="MDJ1482505.1"/>
    </source>
</evidence>
<evidence type="ECO:0000313" key="3">
    <source>
        <dbReference type="Proteomes" id="UP001241110"/>
    </source>
</evidence>
<feature type="transmembrane region" description="Helical" evidence="1">
    <location>
        <begin position="255"/>
        <end position="275"/>
    </location>
</feature>
<dbReference type="PANTHER" id="PTHR34219:SF6">
    <property type="entry name" value="BLR3280 PROTEIN"/>
    <property type="match status" value="1"/>
</dbReference>
<dbReference type="AlphaFoldDB" id="A0AAE3QNT8"/>
<feature type="transmembrane region" description="Helical" evidence="1">
    <location>
        <begin position="471"/>
        <end position="492"/>
    </location>
</feature>
<organism evidence="2 3">
    <name type="scientific">Xanthocytophaga flava</name>
    <dbReference type="NCBI Taxonomy" id="3048013"/>
    <lineage>
        <taxon>Bacteria</taxon>
        <taxon>Pseudomonadati</taxon>
        <taxon>Bacteroidota</taxon>
        <taxon>Cytophagia</taxon>
        <taxon>Cytophagales</taxon>
        <taxon>Rhodocytophagaceae</taxon>
        <taxon>Xanthocytophaga</taxon>
    </lineage>
</organism>
<dbReference type="PANTHER" id="PTHR34219">
    <property type="entry name" value="IRON-REGULATED INNER MEMBRANE PROTEIN-RELATED"/>
    <property type="match status" value="1"/>
</dbReference>
<reference evidence="2" key="1">
    <citation type="submission" date="2023-05" db="EMBL/GenBank/DDBJ databases">
        <authorList>
            <person name="Zhang X."/>
        </authorList>
    </citation>
    <scope>NUCLEOTIDE SEQUENCE</scope>
    <source>
        <strain evidence="2">YF14B1</strain>
    </source>
</reference>
<keyword evidence="1" id="KW-0812">Transmembrane</keyword>
<evidence type="ECO:0000256" key="1">
    <source>
        <dbReference type="SAM" id="Phobius"/>
    </source>
</evidence>